<dbReference type="InterPro" id="IPR036640">
    <property type="entry name" value="ABC1_TM_sf"/>
</dbReference>
<dbReference type="OrthoDB" id="9762778at2"/>
<evidence type="ECO:0000259" key="6">
    <source>
        <dbReference type="PROSITE" id="PS50929"/>
    </source>
</evidence>
<keyword evidence="4 5" id="KW-0472">Membrane</keyword>
<dbReference type="GO" id="GO:0015421">
    <property type="term" value="F:ABC-type oligopeptide transporter activity"/>
    <property type="evidence" value="ECO:0007669"/>
    <property type="project" value="TreeGrafter"/>
</dbReference>
<dbReference type="GO" id="GO:0005886">
    <property type="term" value="C:plasma membrane"/>
    <property type="evidence" value="ECO:0007669"/>
    <property type="project" value="UniProtKB-SubCell"/>
</dbReference>
<keyword evidence="3 5" id="KW-1133">Transmembrane helix</keyword>
<protein>
    <submittedName>
        <fullName evidence="7">Multidrug ABC transporter ATP-binding protein</fullName>
    </submittedName>
</protein>
<dbReference type="Proteomes" id="UP000218399">
    <property type="component" value="Unassembled WGS sequence"/>
</dbReference>
<dbReference type="SUPFAM" id="SSF90123">
    <property type="entry name" value="ABC transporter transmembrane region"/>
    <property type="match status" value="1"/>
</dbReference>
<evidence type="ECO:0000256" key="3">
    <source>
        <dbReference type="ARBA" id="ARBA00022989"/>
    </source>
</evidence>
<dbReference type="RefSeq" id="WP_157908714.1">
    <property type="nucleotide sequence ID" value="NZ_MVOH01000015.1"/>
</dbReference>
<sequence length="186" mass="20205">MAYGTEPYTYGIVKEQQHDETGCADVMMTVYSWLLTLVFLAFVCINLVITKIVAGRNLEVAAARQEAVGRLTGAVEEYYQGRDVIRASNREEGSAARIEGLTEDVRAVAQKADFSTNCINSLIRMVNRCSQALVALLGGGMMLQGTMSIGMLQTLNHVAIMADDIRRSTVSSGGEKCPYTETPPVS</sequence>
<keyword evidence="8" id="KW-1185">Reference proteome</keyword>
<comment type="subcellular location">
    <subcellularLocation>
        <location evidence="1">Cell membrane</location>
        <topology evidence="1">Multi-pass membrane protein</topology>
    </subcellularLocation>
</comment>
<feature type="transmembrane region" description="Helical" evidence="5">
    <location>
        <begin position="30"/>
        <end position="49"/>
    </location>
</feature>
<keyword evidence="7" id="KW-0547">Nucleotide-binding</keyword>
<dbReference type="EMBL" id="MVOH01000015">
    <property type="protein sequence ID" value="PAU67257.1"/>
    <property type="molecule type" value="Genomic_DNA"/>
</dbReference>
<keyword evidence="7" id="KW-0067">ATP-binding</keyword>
<gene>
    <name evidence="7" type="ORF">B1526_1342</name>
</gene>
<dbReference type="InterPro" id="IPR011527">
    <property type="entry name" value="ABC1_TM_dom"/>
</dbReference>
<dbReference type="PANTHER" id="PTHR43394">
    <property type="entry name" value="ATP-DEPENDENT PERMEASE MDL1, MITOCHONDRIAL"/>
    <property type="match status" value="1"/>
</dbReference>
<name>A0A2A2EE46_9BIFI</name>
<evidence type="ECO:0000256" key="4">
    <source>
        <dbReference type="ARBA" id="ARBA00023136"/>
    </source>
</evidence>
<evidence type="ECO:0000313" key="8">
    <source>
        <dbReference type="Proteomes" id="UP000218399"/>
    </source>
</evidence>
<dbReference type="Pfam" id="PF00664">
    <property type="entry name" value="ABC_membrane"/>
    <property type="match status" value="1"/>
</dbReference>
<dbReference type="GO" id="GO:0005524">
    <property type="term" value="F:ATP binding"/>
    <property type="evidence" value="ECO:0007669"/>
    <property type="project" value="UniProtKB-KW"/>
</dbReference>
<dbReference type="PROSITE" id="PS50929">
    <property type="entry name" value="ABC_TM1F"/>
    <property type="match status" value="1"/>
</dbReference>
<keyword evidence="2 5" id="KW-0812">Transmembrane</keyword>
<feature type="domain" description="ABC transmembrane type-1" evidence="6">
    <location>
        <begin position="26"/>
        <end position="162"/>
    </location>
</feature>
<evidence type="ECO:0000256" key="2">
    <source>
        <dbReference type="ARBA" id="ARBA00022692"/>
    </source>
</evidence>
<dbReference type="AlphaFoldDB" id="A0A2A2EE46"/>
<proteinExistence type="predicted"/>
<accession>A0A2A2EE46</accession>
<dbReference type="PANTHER" id="PTHR43394:SF1">
    <property type="entry name" value="ATP-BINDING CASSETTE SUB-FAMILY B MEMBER 10, MITOCHONDRIAL"/>
    <property type="match status" value="1"/>
</dbReference>
<evidence type="ECO:0000256" key="5">
    <source>
        <dbReference type="SAM" id="Phobius"/>
    </source>
</evidence>
<dbReference type="Gene3D" id="1.20.1560.10">
    <property type="entry name" value="ABC transporter type 1, transmembrane domain"/>
    <property type="match status" value="1"/>
</dbReference>
<reference evidence="7 8" key="1">
    <citation type="journal article" date="2017" name="ISME J.">
        <title>Unveiling bifidobacterial biogeography across the mammalian branch of the tree of life.</title>
        <authorList>
            <person name="Milani C."/>
            <person name="Mangifesta M."/>
            <person name="Mancabelli L."/>
            <person name="Lugli G.A."/>
            <person name="James K."/>
            <person name="Duranti S."/>
            <person name="Turroni F."/>
            <person name="Ferrario C."/>
            <person name="Ossiprandi M.C."/>
            <person name="van Sinderen D."/>
            <person name="Ventura M."/>
        </authorList>
    </citation>
    <scope>NUCLEOTIDE SEQUENCE [LARGE SCALE GENOMIC DNA]</scope>
    <source>
        <strain evidence="8">Ham19E</strain>
    </source>
</reference>
<organism evidence="7 8">
    <name type="scientific">Bifidobacterium criceti</name>
    <dbReference type="NCBI Taxonomy" id="1960969"/>
    <lineage>
        <taxon>Bacteria</taxon>
        <taxon>Bacillati</taxon>
        <taxon>Actinomycetota</taxon>
        <taxon>Actinomycetes</taxon>
        <taxon>Bifidobacteriales</taxon>
        <taxon>Bifidobacteriaceae</taxon>
        <taxon>Bifidobacterium</taxon>
    </lineage>
</organism>
<evidence type="ECO:0000313" key="7">
    <source>
        <dbReference type="EMBL" id="PAU67257.1"/>
    </source>
</evidence>
<comment type="caution">
    <text evidence="7">The sequence shown here is derived from an EMBL/GenBank/DDBJ whole genome shotgun (WGS) entry which is preliminary data.</text>
</comment>
<evidence type="ECO:0000256" key="1">
    <source>
        <dbReference type="ARBA" id="ARBA00004651"/>
    </source>
</evidence>
<dbReference type="InterPro" id="IPR039421">
    <property type="entry name" value="Type_1_exporter"/>
</dbReference>